<reference evidence="3" key="1">
    <citation type="submission" date="2022-07" db="EMBL/GenBank/DDBJ databases">
        <title>Phylogenomic reconstructions and comparative analyses of Kickxellomycotina fungi.</title>
        <authorList>
            <person name="Reynolds N.K."/>
            <person name="Stajich J.E."/>
            <person name="Barry K."/>
            <person name="Grigoriev I.V."/>
            <person name="Crous P."/>
            <person name="Smith M.E."/>
        </authorList>
    </citation>
    <scope>NUCLEOTIDE SEQUENCE</scope>
    <source>
        <strain evidence="3">RSA 567</strain>
    </source>
</reference>
<comment type="caution">
    <text evidence="3">The sequence shown here is derived from an EMBL/GenBank/DDBJ whole genome shotgun (WGS) entry which is preliminary data.</text>
</comment>
<keyword evidence="4" id="KW-1185">Reference proteome</keyword>
<feature type="non-terminal residue" evidence="3">
    <location>
        <position position="405"/>
    </location>
</feature>
<sequence length="405" mass="44314">MNVLVYTGEGAARTSLDHAFFSLQQVLGHHYAIIPVTSQTLRHEPWEANAALLVMPGGRDLPYVRDLQGEANARIKRFVQRGGRYLGLCAGGYYGSARIEFEKGTPLSVCGPRDLGFFPGLCRGVAYPGFVYNSEQGARAIEVQPAWDEMPSHRLISPPDSNDSQQSISKGHDHLPPRFRVYYNGGGYFVDAHQYAATVDILASFTIDQHGAPWEHAAAIVGCRVGQGTAVLSGIHPEYNPSRLNPLDYQQGEPDLVTRLEHDDPARLLLWKSILAYLGLKISATNHAVPPTTPLLMCGSPCLGQSTRAHTTDHGVLFRLLEQEAAKHDHRVLQDLEYGFFINRFSPTLYALLTSTAAHQGPVGHVSAQSLGHSPRAYATHSSQTLDPTPQSLDKLLKELAVTPA</sequence>
<evidence type="ECO:0000256" key="1">
    <source>
        <dbReference type="SAM" id="MobiDB-lite"/>
    </source>
</evidence>
<dbReference type="InterPro" id="IPR019197">
    <property type="entry name" value="Biotin-prot_ligase_N"/>
</dbReference>
<dbReference type="PANTHER" id="PTHR12835:SF5">
    <property type="entry name" value="BIOTIN--PROTEIN LIGASE"/>
    <property type="match status" value="1"/>
</dbReference>
<dbReference type="Pfam" id="PF09825">
    <property type="entry name" value="BPL_N"/>
    <property type="match status" value="1"/>
</dbReference>
<accession>A0A9W8B5Y5</accession>
<dbReference type="SUPFAM" id="SSF52317">
    <property type="entry name" value="Class I glutamine amidotransferase-like"/>
    <property type="match status" value="1"/>
</dbReference>
<dbReference type="AlphaFoldDB" id="A0A9W8B5Y5"/>
<feature type="region of interest" description="Disordered" evidence="1">
    <location>
        <begin position="151"/>
        <end position="173"/>
    </location>
</feature>
<evidence type="ECO:0000313" key="4">
    <source>
        <dbReference type="Proteomes" id="UP001151582"/>
    </source>
</evidence>
<organism evidence="3 4">
    <name type="scientific">Dimargaris verticillata</name>
    <dbReference type="NCBI Taxonomy" id="2761393"/>
    <lineage>
        <taxon>Eukaryota</taxon>
        <taxon>Fungi</taxon>
        <taxon>Fungi incertae sedis</taxon>
        <taxon>Zoopagomycota</taxon>
        <taxon>Kickxellomycotina</taxon>
        <taxon>Dimargaritomycetes</taxon>
        <taxon>Dimargaritales</taxon>
        <taxon>Dimargaritaceae</taxon>
        <taxon>Dimargaris</taxon>
    </lineage>
</organism>
<evidence type="ECO:0000313" key="3">
    <source>
        <dbReference type="EMBL" id="KAJ1977444.1"/>
    </source>
</evidence>
<feature type="domain" description="Biotin-protein ligase N-terminal" evidence="2">
    <location>
        <begin position="1"/>
        <end position="296"/>
    </location>
</feature>
<dbReference type="EMBL" id="JANBQB010000347">
    <property type="protein sequence ID" value="KAJ1977444.1"/>
    <property type="molecule type" value="Genomic_DNA"/>
</dbReference>
<evidence type="ECO:0000259" key="2">
    <source>
        <dbReference type="Pfam" id="PF09825"/>
    </source>
</evidence>
<dbReference type="GO" id="GO:0005737">
    <property type="term" value="C:cytoplasm"/>
    <property type="evidence" value="ECO:0007669"/>
    <property type="project" value="TreeGrafter"/>
</dbReference>
<dbReference type="OrthoDB" id="10250105at2759"/>
<dbReference type="CDD" id="cd03144">
    <property type="entry name" value="GATase1_ScBLP_like"/>
    <property type="match status" value="1"/>
</dbReference>
<dbReference type="InterPro" id="IPR029062">
    <property type="entry name" value="Class_I_gatase-like"/>
</dbReference>
<dbReference type="PANTHER" id="PTHR12835">
    <property type="entry name" value="BIOTIN PROTEIN LIGASE"/>
    <property type="match status" value="1"/>
</dbReference>
<feature type="compositionally biased region" description="Polar residues" evidence="1">
    <location>
        <begin position="159"/>
        <end position="169"/>
    </location>
</feature>
<protein>
    <submittedName>
        <fullName evidence="3">Biotin holocarboxylase synthetase</fullName>
    </submittedName>
</protein>
<dbReference type="Proteomes" id="UP001151582">
    <property type="component" value="Unassembled WGS sequence"/>
</dbReference>
<proteinExistence type="predicted"/>
<dbReference type="GO" id="GO:0004077">
    <property type="term" value="F:biotin--[biotin carboxyl-carrier protein] ligase activity"/>
    <property type="evidence" value="ECO:0007669"/>
    <property type="project" value="TreeGrafter"/>
</dbReference>
<gene>
    <name evidence="3" type="primary">BPL1_1</name>
    <name evidence="3" type="ORF">H4R34_003573</name>
</gene>
<name>A0A9W8B5Y5_9FUNG</name>